<accession>A0A2P9AKP7</accession>
<evidence type="ECO:0000313" key="7">
    <source>
        <dbReference type="Proteomes" id="UP000245698"/>
    </source>
</evidence>
<dbReference type="AlphaFoldDB" id="A0A2P9AKP7"/>
<dbReference type="PANTHER" id="PTHR11360:SF284">
    <property type="entry name" value="EG:103B4.3 PROTEIN-RELATED"/>
    <property type="match status" value="1"/>
</dbReference>
<feature type="transmembrane region" description="Helical" evidence="4">
    <location>
        <begin position="334"/>
        <end position="360"/>
    </location>
</feature>
<evidence type="ECO:0000256" key="3">
    <source>
        <dbReference type="ARBA" id="ARBA00023136"/>
    </source>
</evidence>
<dbReference type="InterPro" id="IPR036259">
    <property type="entry name" value="MFS_trans_sf"/>
</dbReference>
<feature type="transmembrane region" description="Helical" evidence="4">
    <location>
        <begin position="30"/>
        <end position="49"/>
    </location>
</feature>
<dbReference type="Proteomes" id="UP000245698">
    <property type="component" value="Unassembled WGS sequence"/>
</dbReference>
<keyword evidence="1 4" id="KW-0812">Transmembrane</keyword>
<feature type="transmembrane region" description="Helical" evidence="4">
    <location>
        <begin position="255"/>
        <end position="280"/>
    </location>
</feature>
<feature type="transmembrane region" description="Helical" evidence="4">
    <location>
        <begin position="101"/>
        <end position="119"/>
    </location>
</feature>
<dbReference type="InterPro" id="IPR050327">
    <property type="entry name" value="Proton-linked_MCT"/>
</dbReference>
<dbReference type="EMBL" id="FUIG01000026">
    <property type="protein sequence ID" value="SJM31730.1"/>
    <property type="molecule type" value="Genomic_DNA"/>
</dbReference>
<feature type="transmembrane region" description="Helical" evidence="4">
    <location>
        <begin position="380"/>
        <end position="400"/>
    </location>
</feature>
<dbReference type="PANTHER" id="PTHR11360">
    <property type="entry name" value="MONOCARBOXYLATE TRANSPORTER"/>
    <property type="match status" value="1"/>
</dbReference>
<keyword evidence="3 4" id="KW-0472">Membrane</keyword>
<protein>
    <submittedName>
        <fullName evidence="6">Transmembrane transport protein</fullName>
    </submittedName>
</protein>
<feature type="transmembrane region" description="Helical" evidence="4">
    <location>
        <begin position="412"/>
        <end position="431"/>
    </location>
</feature>
<sequence>MLPIGTYTSAHRNVPVSNMIVQSRPFGQRYAFVVVAVIFLCLLIAAGLRSAPAVMMLPLEESFGWRRDVVSLAAAIGIFLYGLTGPFAAALMERIGLRRTLLASLVVMSGSTALSLLMTEPWHLLLTWGVFSGVGSGAVATVLGATIVNRWFKTNRGLVMGLMSASAATGLLVFLPLLAALAQLGGWKPVAIAIAIATACLVPLVYLLVPERPASIGMVRYGADADDVPPVPPASQGNFLTHTLSTLRRAAGTRVFWYLFATFFICGFTTNGLVGTHLIAFCGDMGIGQVQAAGLLSLMGIFDLIGTTLSGWLTDRFDPRKLLGVYYGIRGLSLIYLPYSGFSSTSLIIFAVLYGLDWIATVPPTLRLSNEAFGDRSGPIVFGWIVAGHQVGAAAAAFFGGTMRELQGNYEVAFLIAGMTAIAAACISLLINTSRPAFEPEPQAA</sequence>
<feature type="transmembrane region" description="Helical" evidence="4">
    <location>
        <begin position="292"/>
        <end position="313"/>
    </location>
</feature>
<dbReference type="CDD" id="cd17355">
    <property type="entry name" value="MFS_YcxA_like"/>
    <property type="match status" value="1"/>
</dbReference>
<dbReference type="InterPro" id="IPR011701">
    <property type="entry name" value="MFS"/>
</dbReference>
<evidence type="ECO:0000256" key="1">
    <source>
        <dbReference type="ARBA" id="ARBA00022692"/>
    </source>
</evidence>
<dbReference type="InterPro" id="IPR020846">
    <property type="entry name" value="MFS_dom"/>
</dbReference>
<feature type="transmembrane region" description="Helical" evidence="4">
    <location>
        <begin position="69"/>
        <end position="89"/>
    </location>
</feature>
<dbReference type="PROSITE" id="PS50850">
    <property type="entry name" value="MFS"/>
    <property type="match status" value="1"/>
</dbReference>
<evidence type="ECO:0000259" key="5">
    <source>
        <dbReference type="PROSITE" id="PS50850"/>
    </source>
</evidence>
<feature type="transmembrane region" description="Helical" evidence="4">
    <location>
        <begin position="160"/>
        <end position="184"/>
    </location>
</feature>
<proteinExistence type="predicted"/>
<feature type="transmembrane region" description="Helical" evidence="4">
    <location>
        <begin position="125"/>
        <end position="148"/>
    </location>
</feature>
<feature type="transmembrane region" description="Helical" evidence="4">
    <location>
        <begin position="190"/>
        <end position="209"/>
    </location>
</feature>
<keyword evidence="2 4" id="KW-1133">Transmembrane helix</keyword>
<organism evidence="6 7">
    <name type="scientific">Mesorhizobium delmotii</name>
    <dbReference type="NCBI Taxonomy" id="1631247"/>
    <lineage>
        <taxon>Bacteria</taxon>
        <taxon>Pseudomonadati</taxon>
        <taxon>Pseudomonadota</taxon>
        <taxon>Alphaproteobacteria</taxon>
        <taxon>Hyphomicrobiales</taxon>
        <taxon>Phyllobacteriaceae</taxon>
        <taxon>Mesorhizobium</taxon>
    </lineage>
</organism>
<evidence type="ECO:0000313" key="6">
    <source>
        <dbReference type="EMBL" id="SJM31730.1"/>
    </source>
</evidence>
<dbReference type="Gene3D" id="1.20.1250.20">
    <property type="entry name" value="MFS general substrate transporter like domains"/>
    <property type="match status" value="2"/>
</dbReference>
<evidence type="ECO:0000256" key="2">
    <source>
        <dbReference type="ARBA" id="ARBA00022989"/>
    </source>
</evidence>
<feature type="domain" description="Major facilitator superfamily (MFS) profile" evidence="5">
    <location>
        <begin position="33"/>
        <end position="436"/>
    </location>
</feature>
<dbReference type="GO" id="GO:0022857">
    <property type="term" value="F:transmembrane transporter activity"/>
    <property type="evidence" value="ECO:0007669"/>
    <property type="project" value="InterPro"/>
</dbReference>
<keyword evidence="7" id="KW-1185">Reference proteome</keyword>
<reference evidence="7" key="1">
    <citation type="submission" date="2016-12" db="EMBL/GenBank/DDBJ databases">
        <authorList>
            <person name="Brunel B."/>
        </authorList>
    </citation>
    <scope>NUCLEOTIDE SEQUENCE [LARGE SCALE GENOMIC DNA]</scope>
</reference>
<evidence type="ECO:0000256" key="4">
    <source>
        <dbReference type="SAM" id="Phobius"/>
    </source>
</evidence>
<dbReference type="Pfam" id="PF07690">
    <property type="entry name" value="MFS_1"/>
    <property type="match status" value="1"/>
</dbReference>
<gene>
    <name evidence="6" type="ORF">BQ8482_20345</name>
</gene>
<name>A0A2P9AKP7_9HYPH</name>
<dbReference type="SUPFAM" id="SSF103473">
    <property type="entry name" value="MFS general substrate transporter"/>
    <property type="match status" value="1"/>
</dbReference>